<reference evidence="10 11" key="1">
    <citation type="journal article" date="2011" name="Genome Res.">
        <title>Phylogeny-wide analysis of social amoeba genomes highlights ancient origins for complex intercellular communication.</title>
        <authorList>
            <person name="Heidel A.J."/>
            <person name="Lawal H.M."/>
            <person name="Felder M."/>
            <person name="Schilde C."/>
            <person name="Helps N.R."/>
            <person name="Tunggal B."/>
            <person name="Rivero F."/>
            <person name="John U."/>
            <person name="Schleicher M."/>
            <person name="Eichinger L."/>
            <person name="Platzer M."/>
            <person name="Noegel A.A."/>
            <person name="Schaap P."/>
            <person name="Gloeckner G."/>
        </authorList>
    </citation>
    <scope>NUCLEOTIDE SEQUENCE [LARGE SCALE GENOMIC DNA]</scope>
    <source>
        <strain evidence="11">ATCC 26659 / Pp 5 / PN500</strain>
    </source>
</reference>
<dbReference type="GO" id="GO:0003724">
    <property type="term" value="F:RNA helicase activity"/>
    <property type="evidence" value="ECO:0007669"/>
    <property type="project" value="UniProtKB-EC"/>
</dbReference>
<name>D3B5M6_HETP5</name>
<dbReference type="STRING" id="670386.D3B5M6"/>
<dbReference type="GO" id="GO:0005524">
    <property type="term" value="F:ATP binding"/>
    <property type="evidence" value="ECO:0007669"/>
    <property type="project" value="UniProtKB-UniRule"/>
</dbReference>
<evidence type="ECO:0000256" key="5">
    <source>
        <dbReference type="ARBA" id="ARBA00022884"/>
    </source>
</evidence>
<feature type="compositionally biased region" description="Basic residues" evidence="8">
    <location>
        <begin position="558"/>
        <end position="569"/>
    </location>
</feature>
<dbReference type="EMBL" id="ADBJ01000017">
    <property type="protein sequence ID" value="EFA83174.1"/>
    <property type="molecule type" value="Genomic_DNA"/>
</dbReference>
<evidence type="ECO:0000256" key="1">
    <source>
        <dbReference type="ARBA" id="ARBA00022741"/>
    </source>
</evidence>
<dbReference type="PROSITE" id="PS51192">
    <property type="entry name" value="HELICASE_ATP_BIND_1"/>
    <property type="match status" value="1"/>
</dbReference>
<comment type="similarity">
    <text evidence="6">Belongs to the DEAD box helicase family.</text>
</comment>
<evidence type="ECO:0000256" key="6">
    <source>
        <dbReference type="RuleBase" id="RU000492"/>
    </source>
</evidence>
<evidence type="ECO:0000256" key="8">
    <source>
        <dbReference type="SAM" id="MobiDB-lite"/>
    </source>
</evidence>
<dbReference type="SMART" id="SM01178">
    <property type="entry name" value="DUF4217"/>
    <property type="match status" value="1"/>
</dbReference>
<dbReference type="Proteomes" id="UP000001396">
    <property type="component" value="Unassembled WGS sequence"/>
</dbReference>
<feature type="compositionally biased region" description="Basic and acidic residues" evidence="8">
    <location>
        <begin position="538"/>
        <end position="549"/>
    </location>
</feature>
<dbReference type="GeneID" id="31359451"/>
<keyword evidence="2 6" id="KW-0378">Hydrolase</keyword>
<dbReference type="InterPro" id="IPR025313">
    <property type="entry name" value="SPB4-like_CTE"/>
</dbReference>
<evidence type="ECO:0000256" key="3">
    <source>
        <dbReference type="ARBA" id="ARBA00022806"/>
    </source>
</evidence>
<dbReference type="SUPFAM" id="SSF52540">
    <property type="entry name" value="P-loop containing nucleoside triphosphate hydrolases"/>
    <property type="match status" value="2"/>
</dbReference>
<keyword evidence="3 6" id="KW-0347">Helicase</keyword>
<dbReference type="InterPro" id="IPR014001">
    <property type="entry name" value="Helicase_ATP-bd"/>
</dbReference>
<evidence type="ECO:0000256" key="2">
    <source>
        <dbReference type="ARBA" id="ARBA00022801"/>
    </source>
</evidence>
<comment type="catalytic activity">
    <reaction evidence="7">
        <text>ATP + H2O = ADP + phosphate + H(+)</text>
        <dbReference type="Rhea" id="RHEA:13065"/>
        <dbReference type="ChEBI" id="CHEBI:15377"/>
        <dbReference type="ChEBI" id="CHEBI:15378"/>
        <dbReference type="ChEBI" id="CHEBI:30616"/>
        <dbReference type="ChEBI" id="CHEBI:43474"/>
        <dbReference type="ChEBI" id="CHEBI:456216"/>
        <dbReference type="EC" id="3.6.4.13"/>
    </reaction>
</comment>
<proteinExistence type="inferred from homology"/>
<comment type="domain">
    <text evidence="7">The Q motif is unique to and characteristic of the DEAD box family of RNA helicases and controls ATP binding and hydrolysis.</text>
</comment>
<dbReference type="InParanoid" id="D3B5M6"/>
<dbReference type="PROSITE" id="PS00039">
    <property type="entry name" value="DEAD_ATP_HELICASE"/>
    <property type="match status" value="1"/>
</dbReference>
<protein>
    <recommendedName>
        <fullName evidence="7">ATP-dependent RNA helicase</fullName>
        <ecNumber evidence="7">3.6.4.13</ecNumber>
    </recommendedName>
</protein>
<dbReference type="InterPro" id="IPR000629">
    <property type="entry name" value="RNA-helicase_DEAD-box_CS"/>
</dbReference>
<evidence type="ECO:0000259" key="9">
    <source>
        <dbReference type="PROSITE" id="PS51192"/>
    </source>
</evidence>
<comment type="function">
    <text evidence="7">RNA helicase.</text>
</comment>
<dbReference type="InterPro" id="IPR027417">
    <property type="entry name" value="P-loop_NTPase"/>
</dbReference>
<comment type="caution">
    <text evidence="10">The sequence shown here is derived from an EMBL/GenBank/DDBJ whole genome shotgun (WGS) entry which is preliminary data.</text>
</comment>
<feature type="compositionally biased region" description="Basic and acidic residues" evidence="8">
    <location>
        <begin position="484"/>
        <end position="529"/>
    </location>
</feature>
<dbReference type="RefSeq" id="XP_020435291.1">
    <property type="nucleotide sequence ID" value="XM_020574877.1"/>
</dbReference>
<feature type="region of interest" description="Disordered" evidence="8">
    <location>
        <begin position="470"/>
        <end position="652"/>
    </location>
</feature>
<evidence type="ECO:0000313" key="11">
    <source>
        <dbReference type="Proteomes" id="UP000001396"/>
    </source>
</evidence>
<keyword evidence="1 6" id="KW-0547">Nucleotide-binding</keyword>
<keyword evidence="5 7" id="KW-0694">RNA-binding</keyword>
<keyword evidence="11" id="KW-1185">Reference proteome</keyword>
<dbReference type="OMA" id="AYKEHEC"/>
<sequence>MNLIGGGLEWDQFSPTLSSDTMKTIESLGFTYMTPVQSSSIPLFLTNKDVLVEACTGSGKTLAFIIPIVEIIKKRSDPLKKTDIASIIISPTRELATQTFQVLQKFISPEIATHLTAPSSTLSTNESDESDEPSFKQILTSILLIGGTPIYDDIQRFNREGGNIIVGTPGRIDEFMSRIDKDQLKVKQFEVLILDEADRLLDMGFHLTINSILNRIPKQRRTGLFSATQTSDVKELARTGVYHRPAKGYTGSAVDSLDTQESLYDLHTRGEVQSVGSLLGASHRSIQDHRLLLDLCRRRLLLSVGSRFEVHERQVGVFTAWKGATRETTADLQRVWQVIGRTARIGRDGNALLFLTREEDTYIEFNKLRKVPLEERPIETPAEDYLAQAKKIVMTDRDTMEKGTIAFVSHARAYNEHQCSYIFVPHRQDMYKLAHGYALLRLPAMPEFKDKPESLEWSSGVTLEQIERIPYKDKKREKHRKSKLKQEKEKQKDKKQEKLKEQEEKKELEKEKELQKEKEKEEKEKEAASNEKNLLTKRQREEIQHQKDLEEIDEDFKLHKKLKRGKISKNKFDKEDEDLERQIELEMKEQKEAEKKEKEEKKEKKEAEKNNNNKTNSNSTDNSKKNKKVEKKMNNKSKKPNQSRQKKISKRK</sequence>
<dbReference type="GO" id="GO:0003723">
    <property type="term" value="F:RNA binding"/>
    <property type="evidence" value="ECO:0007669"/>
    <property type="project" value="UniProtKB-UniRule"/>
</dbReference>
<accession>D3B5M6</accession>
<feature type="compositionally biased region" description="Basic and acidic residues" evidence="8">
    <location>
        <begin position="570"/>
        <end position="611"/>
    </location>
</feature>
<dbReference type="GO" id="GO:0016887">
    <property type="term" value="F:ATP hydrolysis activity"/>
    <property type="evidence" value="ECO:0007669"/>
    <property type="project" value="RHEA"/>
</dbReference>
<gene>
    <name evidence="10" type="primary">ddx55</name>
    <name evidence="10" type="ORF">PPL_03964</name>
</gene>
<dbReference type="AlphaFoldDB" id="D3B5M6"/>
<dbReference type="FunCoup" id="D3B5M6">
    <property type="interactions" value="972"/>
</dbReference>
<feature type="compositionally biased region" description="Low complexity" evidence="8">
    <location>
        <begin position="612"/>
        <end position="621"/>
    </location>
</feature>
<evidence type="ECO:0000313" key="10">
    <source>
        <dbReference type="EMBL" id="EFA83174.1"/>
    </source>
</evidence>
<dbReference type="EC" id="3.6.4.13" evidence="7"/>
<keyword evidence="4 6" id="KW-0067">ATP-binding</keyword>
<dbReference type="Pfam" id="PF13959">
    <property type="entry name" value="CTE_SPB4"/>
    <property type="match status" value="1"/>
</dbReference>
<dbReference type="InterPro" id="IPR011545">
    <property type="entry name" value="DEAD/DEAH_box_helicase_dom"/>
</dbReference>
<dbReference type="Pfam" id="PF00270">
    <property type="entry name" value="DEAD"/>
    <property type="match status" value="1"/>
</dbReference>
<dbReference type="CDD" id="cd17960">
    <property type="entry name" value="DEADc_DDX55"/>
    <property type="match status" value="1"/>
</dbReference>
<organism evidence="10 11">
    <name type="scientific">Heterostelium pallidum (strain ATCC 26659 / Pp 5 / PN500)</name>
    <name type="common">Cellular slime mold</name>
    <name type="synonym">Polysphondylium pallidum</name>
    <dbReference type="NCBI Taxonomy" id="670386"/>
    <lineage>
        <taxon>Eukaryota</taxon>
        <taxon>Amoebozoa</taxon>
        <taxon>Evosea</taxon>
        <taxon>Eumycetozoa</taxon>
        <taxon>Dictyostelia</taxon>
        <taxon>Acytosteliales</taxon>
        <taxon>Acytosteliaceae</taxon>
        <taxon>Heterostelium</taxon>
    </lineage>
</organism>
<evidence type="ECO:0000256" key="4">
    <source>
        <dbReference type="ARBA" id="ARBA00022840"/>
    </source>
</evidence>
<dbReference type="PANTHER" id="PTHR24031">
    <property type="entry name" value="RNA HELICASE"/>
    <property type="match status" value="1"/>
</dbReference>
<feature type="domain" description="Helicase ATP-binding" evidence="9">
    <location>
        <begin position="41"/>
        <end position="247"/>
    </location>
</feature>
<dbReference type="SMART" id="SM00487">
    <property type="entry name" value="DEXDc"/>
    <property type="match status" value="1"/>
</dbReference>
<feature type="compositionally biased region" description="Basic residues" evidence="8">
    <location>
        <begin position="625"/>
        <end position="652"/>
    </location>
</feature>
<evidence type="ECO:0000256" key="7">
    <source>
        <dbReference type="RuleBase" id="RU365068"/>
    </source>
</evidence>
<dbReference type="Gene3D" id="3.40.50.300">
    <property type="entry name" value="P-loop containing nucleotide triphosphate hydrolases"/>
    <property type="match status" value="2"/>
</dbReference>